<dbReference type="InterPro" id="IPR015068">
    <property type="entry name" value="DUF1877"/>
</dbReference>
<evidence type="ECO:0000313" key="1">
    <source>
        <dbReference type="EMBL" id="MFB9098975.1"/>
    </source>
</evidence>
<dbReference type="Pfam" id="PF08974">
    <property type="entry name" value="DUF1877"/>
    <property type="match status" value="1"/>
</dbReference>
<dbReference type="Gene3D" id="3.40.1760.10">
    <property type="entry name" value="YfbM-like super family"/>
    <property type="match status" value="1"/>
</dbReference>
<comment type="caution">
    <text evidence="1">The sequence shown here is derived from an EMBL/GenBank/DDBJ whole genome shotgun (WGS) entry which is preliminary data.</text>
</comment>
<keyword evidence="2" id="KW-1185">Reference proteome</keyword>
<sequence>MSQFTTIFNISKEFFEELKKNENRKEIKLYNRAKSSYTFQNSFMAIEYVLKKNKSDETKEVLNKIFNPKEFLGDFDFENADFEEMMDFMESGNYFPYLNIEEVSEINKILSKISELEIKEKYNATELNENDIYPNEWTNVNNEGESNNLNHLIGDFLELKKIIMQSNKEKNYLLICSG</sequence>
<organism evidence="1 2">
    <name type="scientific">Flavobacterium jumunjinense</name>
    <dbReference type="NCBI Taxonomy" id="998845"/>
    <lineage>
        <taxon>Bacteria</taxon>
        <taxon>Pseudomonadati</taxon>
        <taxon>Bacteroidota</taxon>
        <taxon>Flavobacteriia</taxon>
        <taxon>Flavobacteriales</taxon>
        <taxon>Flavobacteriaceae</taxon>
        <taxon>Flavobacterium</taxon>
    </lineage>
</organism>
<dbReference type="EMBL" id="JBHMEY010000097">
    <property type="protein sequence ID" value="MFB9098975.1"/>
    <property type="molecule type" value="Genomic_DNA"/>
</dbReference>
<dbReference type="SUPFAM" id="SSF111069">
    <property type="entry name" value="Hypothetical protein yfbM"/>
    <property type="match status" value="1"/>
</dbReference>
<dbReference type="InterPro" id="IPR035944">
    <property type="entry name" value="YfbM-like_sf"/>
</dbReference>
<protein>
    <submittedName>
        <fullName evidence="1">DUF1877 family protein</fullName>
    </submittedName>
</protein>
<evidence type="ECO:0000313" key="2">
    <source>
        <dbReference type="Proteomes" id="UP001589607"/>
    </source>
</evidence>
<proteinExistence type="predicted"/>
<gene>
    <name evidence="1" type="ORF">ACFFVF_20900</name>
</gene>
<dbReference type="Proteomes" id="UP001589607">
    <property type="component" value="Unassembled WGS sequence"/>
</dbReference>
<reference evidence="1 2" key="1">
    <citation type="submission" date="2024-09" db="EMBL/GenBank/DDBJ databases">
        <authorList>
            <person name="Sun Q."/>
            <person name="Mori K."/>
        </authorList>
    </citation>
    <scope>NUCLEOTIDE SEQUENCE [LARGE SCALE GENOMIC DNA]</scope>
    <source>
        <strain evidence="1 2">CECT 7955</strain>
    </source>
</reference>
<name>A0ABV5GUA3_9FLAO</name>
<accession>A0ABV5GUA3</accession>
<dbReference type="RefSeq" id="WP_236456854.1">
    <property type="nucleotide sequence ID" value="NZ_CBCSGE010000030.1"/>
</dbReference>